<protein>
    <recommendedName>
        <fullName evidence="1">Spore protein YkvP/CgeB glycosyl transferase-like domain-containing protein</fullName>
    </recommendedName>
</protein>
<dbReference type="SUPFAM" id="SSF53756">
    <property type="entry name" value="UDP-Glycosyltransferase/glycogen phosphorylase"/>
    <property type="match status" value="1"/>
</dbReference>
<sequence>MRIALLDTYYPRFLAANYATHPELADKPFPEQRQNLLKQVFGTSDFYSRHLQAMGHDAQDLIVNCTPLQQTWARTHDVSYSALALKLPQRLLRLPVIGPWLSALPGLVEIAVAQIKAMQPDVLYCQDLWFLPPQKLAELRPFVKLIVGQIASPLPPEAYLKGYDLILTSFPHFVPRLRAMGIASEYFRIGFDTRVLELLGTVERNIDASFVGGISRHHGKALPMLEYLARNTPIEFFGYGAGSLAQASPVRARHHGEVWGLDMYRALARSRVTLNRHINVAENNANNMRLYEATGVGTLLITDHKDNLGELFEVGKEVVAYSTPTEAAELIRYYIAHPDEAAEIARAGQARTLREHTYQRRMEELVPILEQHLAKGVQ</sequence>
<reference evidence="2 3" key="1">
    <citation type="submission" date="2017-06" db="EMBL/GenBank/DDBJ databases">
        <title>Herbaspirillum phytohormonus sp. nov., isolated from the root nodule of Robinia pseudoacacia in lead-zinc mine.</title>
        <authorList>
            <person name="Fan M."/>
            <person name="Lin Y."/>
        </authorList>
    </citation>
    <scope>NUCLEOTIDE SEQUENCE [LARGE SCALE GENOMIC DNA]</scope>
    <source>
        <strain evidence="2 3">HZ10</strain>
    </source>
</reference>
<dbReference type="RefSeq" id="WP_088752249.1">
    <property type="nucleotide sequence ID" value="NZ_NJGU01000011.1"/>
</dbReference>
<dbReference type="InterPro" id="IPR055259">
    <property type="entry name" value="YkvP/CgeB_Glyco_trans-like"/>
</dbReference>
<gene>
    <name evidence="2" type="ORF">CEJ42_19755</name>
</gene>
<proteinExistence type="predicted"/>
<organism evidence="2 3">
    <name type="scientific">Herbaspirillum robiniae</name>
    <dbReference type="NCBI Taxonomy" id="2014887"/>
    <lineage>
        <taxon>Bacteria</taxon>
        <taxon>Pseudomonadati</taxon>
        <taxon>Pseudomonadota</taxon>
        <taxon>Betaproteobacteria</taxon>
        <taxon>Burkholderiales</taxon>
        <taxon>Oxalobacteraceae</taxon>
        <taxon>Herbaspirillum</taxon>
    </lineage>
</organism>
<comment type="caution">
    <text evidence="2">The sequence shown here is derived from an EMBL/GenBank/DDBJ whole genome shotgun (WGS) entry which is preliminary data.</text>
</comment>
<evidence type="ECO:0000313" key="2">
    <source>
        <dbReference type="EMBL" id="OWY27293.1"/>
    </source>
</evidence>
<evidence type="ECO:0000313" key="3">
    <source>
        <dbReference type="Proteomes" id="UP000197596"/>
    </source>
</evidence>
<feature type="domain" description="Spore protein YkvP/CgeB glycosyl transferase-like" evidence="1">
    <location>
        <begin position="225"/>
        <end position="365"/>
    </location>
</feature>
<evidence type="ECO:0000259" key="1">
    <source>
        <dbReference type="Pfam" id="PF13524"/>
    </source>
</evidence>
<dbReference type="EMBL" id="NJGU01000011">
    <property type="protein sequence ID" value="OWY27293.1"/>
    <property type="molecule type" value="Genomic_DNA"/>
</dbReference>
<dbReference type="AlphaFoldDB" id="A0A246WLS0"/>
<accession>A0A246WLS0</accession>
<dbReference type="Pfam" id="PF13524">
    <property type="entry name" value="Glyco_trans_1_2"/>
    <property type="match status" value="1"/>
</dbReference>
<name>A0A246WLS0_9BURK</name>
<dbReference type="Proteomes" id="UP000197596">
    <property type="component" value="Unassembled WGS sequence"/>
</dbReference>